<sequence length="86" mass="9589">MYGVSRLYANGIDSEVCSLLPVTFLEVYAVQEVTETTERLPTGLPGTCLHNFLSSHTAARHSRHIPGTRIRRMSRIITESDGVIRC</sequence>
<reference evidence="1 2" key="1">
    <citation type="submission" date="2019-05" db="EMBL/GenBank/DDBJ databases">
        <title>Another draft genome of Portunus trituberculatus and its Hox gene families provides insights of decapod evolution.</title>
        <authorList>
            <person name="Jeong J.-H."/>
            <person name="Song I."/>
            <person name="Kim S."/>
            <person name="Choi T."/>
            <person name="Kim D."/>
            <person name="Ryu S."/>
            <person name="Kim W."/>
        </authorList>
    </citation>
    <scope>NUCLEOTIDE SEQUENCE [LARGE SCALE GENOMIC DNA]</scope>
    <source>
        <tissue evidence="1">Muscle</tissue>
    </source>
</reference>
<accession>A0A5B7K745</accession>
<proteinExistence type="predicted"/>
<name>A0A5B7K745_PORTR</name>
<evidence type="ECO:0000313" key="1">
    <source>
        <dbReference type="EMBL" id="MPD02377.1"/>
    </source>
</evidence>
<dbReference type="EMBL" id="VSRR010131138">
    <property type="protein sequence ID" value="MPD02377.1"/>
    <property type="molecule type" value="Genomic_DNA"/>
</dbReference>
<keyword evidence="2" id="KW-1185">Reference proteome</keyword>
<protein>
    <submittedName>
        <fullName evidence="1">Uncharacterized protein</fullName>
    </submittedName>
</protein>
<dbReference type="AlphaFoldDB" id="A0A5B7K745"/>
<dbReference type="Proteomes" id="UP000324222">
    <property type="component" value="Unassembled WGS sequence"/>
</dbReference>
<evidence type="ECO:0000313" key="2">
    <source>
        <dbReference type="Proteomes" id="UP000324222"/>
    </source>
</evidence>
<organism evidence="1 2">
    <name type="scientific">Portunus trituberculatus</name>
    <name type="common">Swimming crab</name>
    <name type="synonym">Neptunus trituberculatus</name>
    <dbReference type="NCBI Taxonomy" id="210409"/>
    <lineage>
        <taxon>Eukaryota</taxon>
        <taxon>Metazoa</taxon>
        <taxon>Ecdysozoa</taxon>
        <taxon>Arthropoda</taxon>
        <taxon>Crustacea</taxon>
        <taxon>Multicrustacea</taxon>
        <taxon>Malacostraca</taxon>
        <taxon>Eumalacostraca</taxon>
        <taxon>Eucarida</taxon>
        <taxon>Decapoda</taxon>
        <taxon>Pleocyemata</taxon>
        <taxon>Brachyura</taxon>
        <taxon>Eubrachyura</taxon>
        <taxon>Portunoidea</taxon>
        <taxon>Portunidae</taxon>
        <taxon>Portuninae</taxon>
        <taxon>Portunus</taxon>
    </lineage>
</organism>
<comment type="caution">
    <text evidence="1">The sequence shown here is derived from an EMBL/GenBank/DDBJ whole genome shotgun (WGS) entry which is preliminary data.</text>
</comment>
<gene>
    <name evidence="1" type="ORF">E2C01_097955</name>
</gene>